<gene>
    <name evidence="1" type="ORF">CONLIGDRAFT_415121</name>
</gene>
<reference evidence="1 2" key="1">
    <citation type="submission" date="2016-10" db="EMBL/GenBank/DDBJ databases">
        <title>Draft genome sequence of Coniochaeta ligniaria NRRL30616, a lignocellulolytic fungus for bioabatement of inhibitors in plant biomass hydrolysates.</title>
        <authorList>
            <consortium name="DOE Joint Genome Institute"/>
            <person name="Jimenez D.J."/>
            <person name="Hector R.E."/>
            <person name="Riley R."/>
            <person name="Sun H."/>
            <person name="Grigoriev I.V."/>
            <person name="Van Elsas J.D."/>
            <person name="Nichols N.N."/>
        </authorList>
    </citation>
    <scope>NUCLEOTIDE SEQUENCE [LARGE SCALE GENOMIC DNA]</scope>
    <source>
        <strain evidence="1 2">NRRL 30616</strain>
    </source>
</reference>
<dbReference type="Proteomes" id="UP000182658">
    <property type="component" value="Unassembled WGS sequence"/>
</dbReference>
<dbReference type="EMBL" id="KV875099">
    <property type="protein sequence ID" value="OIW27142.1"/>
    <property type="molecule type" value="Genomic_DNA"/>
</dbReference>
<sequence length="172" mass="18954">MSRYLDGKMSACLALDRPLPHWEEPLARPPLACCTSASTLFPTPISAQLSNPCSAVRWSRERLANPRARQQRSHFPGLASSSCSCCWAFLFPSLSQPGRPQLSFTSSPLLQDPPFALFSSRVVWIVNSLLDRHLTRQHGVSVSSAPARTDCVGRTSTTKLLLVLYSNSFHAL</sequence>
<dbReference type="AlphaFoldDB" id="A0A1J7II51"/>
<dbReference type="InParanoid" id="A0A1J7II51"/>
<evidence type="ECO:0000313" key="2">
    <source>
        <dbReference type="Proteomes" id="UP000182658"/>
    </source>
</evidence>
<name>A0A1J7II51_9PEZI</name>
<evidence type="ECO:0000313" key="1">
    <source>
        <dbReference type="EMBL" id="OIW27142.1"/>
    </source>
</evidence>
<proteinExistence type="predicted"/>
<protein>
    <submittedName>
        <fullName evidence="1">Uncharacterized protein</fullName>
    </submittedName>
</protein>
<accession>A0A1J7II51</accession>
<keyword evidence="2" id="KW-1185">Reference proteome</keyword>
<organism evidence="1 2">
    <name type="scientific">Coniochaeta ligniaria NRRL 30616</name>
    <dbReference type="NCBI Taxonomy" id="1408157"/>
    <lineage>
        <taxon>Eukaryota</taxon>
        <taxon>Fungi</taxon>
        <taxon>Dikarya</taxon>
        <taxon>Ascomycota</taxon>
        <taxon>Pezizomycotina</taxon>
        <taxon>Sordariomycetes</taxon>
        <taxon>Sordariomycetidae</taxon>
        <taxon>Coniochaetales</taxon>
        <taxon>Coniochaetaceae</taxon>
        <taxon>Coniochaeta</taxon>
    </lineage>
</organism>